<accession>A0AAP9XVM4</accession>
<feature type="transmembrane region" description="Helical" evidence="7">
    <location>
        <begin position="6"/>
        <end position="26"/>
    </location>
</feature>
<dbReference type="PANTHER" id="PTHR43663">
    <property type="entry name" value="CHROMATE TRANSPORT PROTEIN-RELATED"/>
    <property type="match status" value="1"/>
</dbReference>
<feature type="transmembrane region" description="Helical" evidence="7">
    <location>
        <begin position="113"/>
        <end position="130"/>
    </location>
</feature>
<dbReference type="EMBL" id="CP099583">
    <property type="protein sequence ID" value="USS42541.1"/>
    <property type="molecule type" value="Genomic_DNA"/>
</dbReference>
<dbReference type="GeneID" id="45694035"/>
<dbReference type="PANTHER" id="PTHR43663:SF1">
    <property type="entry name" value="CHROMATE TRANSPORTER"/>
    <property type="match status" value="1"/>
</dbReference>
<evidence type="ECO:0000313" key="10">
    <source>
        <dbReference type="Proteomes" id="UP000594892"/>
    </source>
</evidence>
<feature type="transmembrane region" description="Helical" evidence="7">
    <location>
        <begin position="73"/>
        <end position="92"/>
    </location>
</feature>
<proteinExistence type="inferred from homology"/>
<evidence type="ECO:0000313" key="11">
    <source>
        <dbReference type="Proteomes" id="UP001056386"/>
    </source>
</evidence>
<evidence type="ECO:0000256" key="6">
    <source>
        <dbReference type="ARBA" id="ARBA00023136"/>
    </source>
</evidence>
<evidence type="ECO:0000256" key="5">
    <source>
        <dbReference type="ARBA" id="ARBA00022989"/>
    </source>
</evidence>
<keyword evidence="5 7" id="KW-1133">Transmembrane helix</keyword>
<dbReference type="EMBL" id="CP065600">
    <property type="protein sequence ID" value="QPQ89328.1"/>
    <property type="molecule type" value="Genomic_DNA"/>
</dbReference>
<feature type="transmembrane region" description="Helical" evidence="7">
    <location>
        <begin position="47"/>
        <end position="67"/>
    </location>
</feature>
<keyword evidence="4 7" id="KW-0812">Transmembrane</keyword>
<evidence type="ECO:0000256" key="2">
    <source>
        <dbReference type="ARBA" id="ARBA00005262"/>
    </source>
</evidence>
<keyword evidence="6 7" id="KW-0472">Membrane</keyword>
<evidence type="ECO:0000256" key="1">
    <source>
        <dbReference type="ARBA" id="ARBA00004651"/>
    </source>
</evidence>
<comment type="similarity">
    <text evidence="2">Belongs to the chromate ion transporter (CHR) (TC 2.A.51) family.</text>
</comment>
<keyword evidence="11" id="KW-1185">Reference proteome</keyword>
<evidence type="ECO:0000256" key="7">
    <source>
        <dbReference type="SAM" id="Phobius"/>
    </source>
</evidence>
<evidence type="ECO:0000256" key="4">
    <source>
        <dbReference type="ARBA" id="ARBA00022692"/>
    </source>
</evidence>
<evidence type="ECO:0000313" key="9">
    <source>
        <dbReference type="EMBL" id="USS42541.1"/>
    </source>
</evidence>
<comment type="subcellular location">
    <subcellularLocation>
        <location evidence="1">Cell membrane</location>
        <topology evidence="1">Multi-pass membrane protein</topology>
    </subcellularLocation>
</comment>
<dbReference type="InterPro" id="IPR052518">
    <property type="entry name" value="CHR_Transporter"/>
</dbReference>
<gene>
    <name evidence="8" type="ORF">I6H06_06630</name>
    <name evidence="9" type="ORF">NFI99_10095</name>
</gene>
<reference evidence="9" key="2">
    <citation type="submission" date="2022-06" db="EMBL/GenBank/DDBJ databases">
        <title>Draft genome sequence of Burkholderia glumae strain GR20004 isolated from rice panicle showing bacterial panicle blight.</title>
        <authorList>
            <person name="Choi S.Y."/>
            <person name="Lee Y.H."/>
        </authorList>
    </citation>
    <scope>NUCLEOTIDE SEQUENCE</scope>
    <source>
        <strain evidence="9">GR20004</strain>
    </source>
</reference>
<dbReference type="GO" id="GO:0005886">
    <property type="term" value="C:plasma membrane"/>
    <property type="evidence" value="ECO:0007669"/>
    <property type="project" value="UniProtKB-SubCell"/>
</dbReference>
<protein>
    <submittedName>
        <fullName evidence="8">Chromate transporter</fullName>
    </submittedName>
</protein>
<reference evidence="8 10" key="1">
    <citation type="submission" date="2020-12" db="EMBL/GenBank/DDBJ databases">
        <title>FDA dAtabase for Regulatory Grade micrObial Sequences (FDA-ARGOS): Supporting development and validation of Infectious Disease Dx tests.</title>
        <authorList>
            <person name="Minogue T."/>
            <person name="Wolcott M."/>
            <person name="Wasieloski L."/>
            <person name="Aguilar W."/>
            <person name="Moore D."/>
            <person name="Jaissle J."/>
            <person name="Tallon L."/>
            <person name="Sadzewicz L."/>
            <person name="Zhao X."/>
            <person name="Boylan J."/>
            <person name="Ott S."/>
            <person name="Bowen H."/>
            <person name="Vavikolanu K."/>
            <person name="Mehta A."/>
            <person name="Aluvathingal J."/>
            <person name="Nadendla S."/>
            <person name="Yan Y."/>
            <person name="Sichtig H."/>
        </authorList>
    </citation>
    <scope>NUCLEOTIDE SEQUENCE [LARGE SCALE GENOMIC DNA]</scope>
    <source>
        <strain evidence="8 10">FDAARGOS_949</strain>
    </source>
</reference>
<sequence length="176" mass="18905">MDVLLSLARHFLLMSLLAFGGGNVTLPETHRYLVSVMHWMTDQQFTALYAIAQAAPGPNMLFVALFGGQVAGLAGAVVAMLGMCGPSSLLALAVEKYAPLYREARWYRIGRRALAPITIGLLLATGYVLSASVVSPALRIADYLLCAAVALLCLRSRLNPLWFIFAGALLGYGQFV</sequence>
<dbReference type="GO" id="GO:0015109">
    <property type="term" value="F:chromate transmembrane transporter activity"/>
    <property type="evidence" value="ECO:0007669"/>
    <property type="project" value="InterPro"/>
</dbReference>
<dbReference type="AlphaFoldDB" id="A0AAP9XVM4"/>
<dbReference type="Pfam" id="PF02417">
    <property type="entry name" value="Chromate_transp"/>
    <property type="match status" value="1"/>
</dbReference>
<dbReference type="RefSeq" id="WP_015877944.1">
    <property type="nucleotide sequence ID" value="NZ_CP021075.1"/>
</dbReference>
<dbReference type="Proteomes" id="UP000594892">
    <property type="component" value="Chromosome 1"/>
</dbReference>
<dbReference type="Proteomes" id="UP001056386">
    <property type="component" value="Chromosome 2"/>
</dbReference>
<evidence type="ECO:0000313" key="8">
    <source>
        <dbReference type="EMBL" id="QPQ89328.1"/>
    </source>
</evidence>
<name>A0AAP9XVM4_BURGL</name>
<evidence type="ECO:0000256" key="3">
    <source>
        <dbReference type="ARBA" id="ARBA00022475"/>
    </source>
</evidence>
<dbReference type="InterPro" id="IPR003370">
    <property type="entry name" value="Chromate_transpt"/>
</dbReference>
<organism evidence="8 10">
    <name type="scientific">Burkholderia glumae</name>
    <name type="common">Pseudomonas glumae</name>
    <dbReference type="NCBI Taxonomy" id="337"/>
    <lineage>
        <taxon>Bacteria</taxon>
        <taxon>Pseudomonadati</taxon>
        <taxon>Pseudomonadota</taxon>
        <taxon>Betaproteobacteria</taxon>
        <taxon>Burkholderiales</taxon>
        <taxon>Burkholderiaceae</taxon>
        <taxon>Burkholderia</taxon>
    </lineage>
</organism>
<keyword evidence="3" id="KW-1003">Cell membrane</keyword>